<organism evidence="3 4">
    <name type="scientific">Candidatus Muproteobacteria bacterium RBG_16_62_13</name>
    <dbReference type="NCBI Taxonomy" id="1817756"/>
    <lineage>
        <taxon>Bacteria</taxon>
        <taxon>Pseudomonadati</taxon>
        <taxon>Pseudomonadota</taxon>
        <taxon>Candidatus Muproteobacteria</taxon>
    </lineage>
</organism>
<dbReference type="EMBL" id="MFSQ01000145">
    <property type="protein sequence ID" value="OGI37475.1"/>
    <property type="molecule type" value="Genomic_DNA"/>
</dbReference>
<evidence type="ECO:0000256" key="1">
    <source>
        <dbReference type="SAM" id="MobiDB-lite"/>
    </source>
</evidence>
<reference evidence="3 4" key="1">
    <citation type="journal article" date="2016" name="Nat. Commun.">
        <title>Thousands of microbial genomes shed light on interconnected biogeochemical processes in an aquifer system.</title>
        <authorList>
            <person name="Anantharaman K."/>
            <person name="Brown C.T."/>
            <person name="Hug L.A."/>
            <person name="Sharon I."/>
            <person name="Castelle C.J."/>
            <person name="Probst A.J."/>
            <person name="Thomas B.C."/>
            <person name="Singh A."/>
            <person name="Wilkins M.J."/>
            <person name="Karaoz U."/>
            <person name="Brodie E.L."/>
            <person name="Williams K.H."/>
            <person name="Hubbard S.S."/>
            <person name="Banfield J.F."/>
        </authorList>
    </citation>
    <scope>NUCLEOTIDE SEQUENCE [LARGE SCALE GENOMIC DNA]</scope>
</reference>
<keyword evidence="2" id="KW-0812">Transmembrane</keyword>
<keyword evidence="2" id="KW-0472">Membrane</keyword>
<feature type="region of interest" description="Disordered" evidence="1">
    <location>
        <begin position="1"/>
        <end position="20"/>
    </location>
</feature>
<feature type="compositionally biased region" description="Basic residues" evidence="1">
    <location>
        <begin position="1"/>
        <end position="19"/>
    </location>
</feature>
<dbReference type="AlphaFoldDB" id="A0A1F6SXL8"/>
<accession>A0A1F6SXL8</accession>
<feature type="transmembrane region" description="Helical" evidence="2">
    <location>
        <begin position="102"/>
        <end position="123"/>
    </location>
</feature>
<feature type="transmembrane region" description="Helical" evidence="2">
    <location>
        <begin position="62"/>
        <end position="90"/>
    </location>
</feature>
<evidence type="ECO:0000256" key="2">
    <source>
        <dbReference type="SAM" id="Phobius"/>
    </source>
</evidence>
<sequence length="130" mass="14298">MTRRPARSARKPTSARRGKSASPAARLLDLGALRWALFLFTLFLIVFAPVAGAKAGASGWSVFSTIVMPAMVPLFFMVLLLDALMCAVFLKGTHRPAERPRYRLSLAFNLVLVVALVIAWYPFLSKALFS</sequence>
<evidence type="ECO:0000313" key="3">
    <source>
        <dbReference type="EMBL" id="OGI37475.1"/>
    </source>
</evidence>
<dbReference type="Proteomes" id="UP000178379">
    <property type="component" value="Unassembled WGS sequence"/>
</dbReference>
<dbReference type="STRING" id="1817756.A2140_05105"/>
<keyword evidence="2" id="KW-1133">Transmembrane helix</keyword>
<proteinExistence type="predicted"/>
<gene>
    <name evidence="3" type="ORF">A2140_05105</name>
</gene>
<name>A0A1F6SXL8_9PROT</name>
<evidence type="ECO:0000313" key="4">
    <source>
        <dbReference type="Proteomes" id="UP000178379"/>
    </source>
</evidence>
<protein>
    <submittedName>
        <fullName evidence="3">Uncharacterized protein</fullName>
    </submittedName>
</protein>
<comment type="caution">
    <text evidence="3">The sequence shown here is derived from an EMBL/GenBank/DDBJ whole genome shotgun (WGS) entry which is preliminary data.</text>
</comment>